<dbReference type="SUPFAM" id="SSF52047">
    <property type="entry name" value="RNI-like"/>
    <property type="match status" value="1"/>
</dbReference>
<protein>
    <recommendedName>
        <fullName evidence="3">F-box domain-containing protein</fullName>
    </recommendedName>
</protein>
<dbReference type="InterPro" id="IPR032675">
    <property type="entry name" value="LRR_dom_sf"/>
</dbReference>
<evidence type="ECO:0000313" key="1">
    <source>
        <dbReference type="EMBL" id="EPS38373.1"/>
    </source>
</evidence>
<sequence>MLYRVLNLHYDLSPEAEGFRNHEIDNIFKTSFSTFRHFKWFRVRATDDFLGMRDDIDKGCHTHLPASETTSLVQKAMQKFQNGQLSSVRFETETSLGLLAYILSTQSNLKDLQIGDVYANKYSLQNAQIQIPSLISDNIKLQLESLAFSEIQPQMLATMQGLLRKTSNTLRRLQIGHSEYKSDPDLDRWSSWRVRWGHEQAIRETLKEELRANSILTSKFALPSLEQLYILNDTDATRLLEFIAFVTDNGQPYKNLVRLRLSSCYYNSSFLEKIIQKAPNIQSLQISFCSFPSETIESILPSMKPLHTLQISRCFDADLTDWLPVNFHRQSLRRLWLECTYNCDPNLCPSLSKFWDPLINPYPLSSENWPLLEELAVGYPGWSKIPCIKSLKILRLLPERQQPEPYRTEESIETQSHAVGQIQTEKWFRNRIQNYAEDLCRRLSESDNEPPNLRVVVLERTNLTCIRSNTRVPCYFTINYKRNSGAKSWSPSVVFDTTENVLTIASSMGSSSYLLGAGPPAPERFWEDDWDLYDDNMFKI</sequence>
<organism evidence="1 2">
    <name type="scientific">Dactylellina haptotyla (strain CBS 200.50)</name>
    <name type="common">Nematode-trapping fungus</name>
    <name type="synonym">Monacrosporium haptotylum</name>
    <dbReference type="NCBI Taxonomy" id="1284197"/>
    <lineage>
        <taxon>Eukaryota</taxon>
        <taxon>Fungi</taxon>
        <taxon>Dikarya</taxon>
        <taxon>Ascomycota</taxon>
        <taxon>Pezizomycotina</taxon>
        <taxon>Orbiliomycetes</taxon>
        <taxon>Orbiliales</taxon>
        <taxon>Orbiliaceae</taxon>
        <taxon>Dactylellina</taxon>
    </lineage>
</organism>
<dbReference type="HOGENOM" id="CLU_476451_0_0_1"/>
<comment type="caution">
    <text evidence="1">The sequence shown here is derived from an EMBL/GenBank/DDBJ whole genome shotgun (WGS) entry which is preliminary data.</text>
</comment>
<reference evidence="2" key="2">
    <citation type="submission" date="2013-04" db="EMBL/GenBank/DDBJ databases">
        <title>Genomic mechanisms accounting for the adaptation to parasitism in nematode-trapping fungi.</title>
        <authorList>
            <person name="Ahren D.G."/>
        </authorList>
    </citation>
    <scope>NUCLEOTIDE SEQUENCE [LARGE SCALE GENOMIC DNA]</scope>
    <source>
        <strain evidence="2">CBS 200.50</strain>
    </source>
</reference>
<dbReference type="Gene3D" id="3.80.10.10">
    <property type="entry name" value="Ribonuclease Inhibitor"/>
    <property type="match status" value="1"/>
</dbReference>
<evidence type="ECO:0008006" key="3">
    <source>
        <dbReference type="Google" id="ProtNLM"/>
    </source>
</evidence>
<gene>
    <name evidence="1" type="ORF">H072_7870</name>
</gene>
<keyword evidence="2" id="KW-1185">Reference proteome</keyword>
<name>S8BGH9_DACHA</name>
<reference evidence="1 2" key="1">
    <citation type="journal article" date="2013" name="PLoS Genet.">
        <title>Genomic mechanisms accounting for the adaptation to parasitism in nematode-trapping fungi.</title>
        <authorList>
            <person name="Meerupati T."/>
            <person name="Andersson K.M."/>
            <person name="Friman E."/>
            <person name="Kumar D."/>
            <person name="Tunlid A."/>
            <person name="Ahren D."/>
        </authorList>
    </citation>
    <scope>NUCLEOTIDE SEQUENCE [LARGE SCALE GENOMIC DNA]</scope>
    <source>
        <strain evidence="1 2">CBS 200.50</strain>
    </source>
</reference>
<dbReference type="OrthoDB" id="5283340at2759"/>
<proteinExistence type="predicted"/>
<dbReference type="EMBL" id="AQGS01000570">
    <property type="protein sequence ID" value="EPS38373.1"/>
    <property type="molecule type" value="Genomic_DNA"/>
</dbReference>
<evidence type="ECO:0000313" key="2">
    <source>
        <dbReference type="Proteomes" id="UP000015100"/>
    </source>
</evidence>
<dbReference type="Proteomes" id="UP000015100">
    <property type="component" value="Unassembled WGS sequence"/>
</dbReference>
<dbReference type="AlphaFoldDB" id="S8BGH9"/>
<dbReference type="PANTHER" id="PTHR38926:SF5">
    <property type="entry name" value="F-BOX AND LEUCINE-RICH REPEAT PROTEIN 6"/>
    <property type="match status" value="1"/>
</dbReference>
<accession>S8BGH9</accession>
<dbReference type="OMA" id="DEEYHAN"/>
<dbReference type="PANTHER" id="PTHR38926">
    <property type="entry name" value="F-BOX DOMAIN CONTAINING PROTEIN, EXPRESSED"/>
    <property type="match status" value="1"/>
</dbReference>